<evidence type="ECO:0000256" key="1">
    <source>
        <dbReference type="ARBA" id="ARBA00001554"/>
    </source>
</evidence>
<name>A0ABT2EQ86_9BACT</name>
<dbReference type="EMBL" id="JANUCP010000004">
    <property type="protein sequence ID" value="MCS3920123.1"/>
    <property type="molecule type" value="Genomic_DNA"/>
</dbReference>
<proteinExistence type="inferred from homology"/>
<evidence type="ECO:0000256" key="4">
    <source>
        <dbReference type="ARBA" id="ARBA00023239"/>
    </source>
</evidence>
<evidence type="ECO:0000256" key="2">
    <source>
        <dbReference type="ARBA" id="ARBA00006472"/>
    </source>
</evidence>
<dbReference type="Proteomes" id="UP001204798">
    <property type="component" value="Unassembled WGS sequence"/>
</dbReference>
<accession>A0ABT2EQ86</accession>
<evidence type="ECO:0000256" key="3">
    <source>
        <dbReference type="ARBA" id="ARBA00013252"/>
    </source>
</evidence>
<evidence type="ECO:0000313" key="5">
    <source>
        <dbReference type="EMBL" id="MCS3920123.1"/>
    </source>
</evidence>
<organism evidence="5 6">
    <name type="scientific">Candidatus Fervidibacter sacchari</name>
    <dbReference type="NCBI Taxonomy" id="1448929"/>
    <lineage>
        <taxon>Bacteria</taxon>
        <taxon>Candidatus Fervidibacterota</taxon>
        <taxon>Candidatus Fervidibacter</taxon>
    </lineage>
</organism>
<protein>
    <recommendedName>
        <fullName evidence="3">4a-hydroxytetrahydrobiopterin dehydratase</fullName>
        <ecNumber evidence="3">4.2.1.96</ecNumber>
    </recommendedName>
</protein>
<gene>
    <name evidence="5" type="ORF">M2350_002540</name>
</gene>
<keyword evidence="6" id="KW-1185">Reference proteome</keyword>
<dbReference type="SUPFAM" id="SSF55248">
    <property type="entry name" value="PCD-like"/>
    <property type="match status" value="1"/>
</dbReference>
<comment type="caution">
    <text evidence="5">The sequence shown here is derived from an EMBL/GenBank/DDBJ whole genome shotgun (WGS) entry which is preliminary data.</text>
</comment>
<sequence length="100" mass="11304">MATPIEDKTPVAGGDLQAAVQELDGWVISITKRFRFEKWSDITRFMQHLAETIAATNHHPDVILDTGSKSVIVIVTTHSERTVTRADLEFARRLNEFKPE</sequence>
<evidence type="ECO:0000313" key="6">
    <source>
        <dbReference type="Proteomes" id="UP001204798"/>
    </source>
</evidence>
<dbReference type="RefSeq" id="WP_259097830.1">
    <property type="nucleotide sequence ID" value="NZ_CP130454.1"/>
</dbReference>
<dbReference type="EC" id="4.2.1.96" evidence="3"/>
<dbReference type="InterPro" id="IPR001533">
    <property type="entry name" value="Pterin_deHydtase"/>
</dbReference>
<dbReference type="Gene3D" id="3.30.1360.20">
    <property type="entry name" value="Transcriptional coactivator/pterin dehydratase"/>
    <property type="match status" value="1"/>
</dbReference>
<dbReference type="InterPro" id="IPR036428">
    <property type="entry name" value="PCD_sf"/>
</dbReference>
<reference evidence="5 6" key="1">
    <citation type="submission" date="2022-08" db="EMBL/GenBank/DDBJ databases">
        <title>Bacterial and archaeal communities from various locations to study Microbial Dark Matter (Phase II).</title>
        <authorList>
            <person name="Stepanauskas R."/>
        </authorList>
    </citation>
    <scope>NUCLEOTIDE SEQUENCE [LARGE SCALE GENOMIC DNA]</scope>
    <source>
        <strain evidence="5 6">PD1</strain>
    </source>
</reference>
<keyword evidence="4" id="KW-0456">Lyase</keyword>
<comment type="similarity">
    <text evidence="2">Belongs to the pterin-4-alpha-carbinolamine dehydratase family.</text>
</comment>
<dbReference type="Pfam" id="PF01329">
    <property type="entry name" value="Pterin_4a"/>
    <property type="match status" value="1"/>
</dbReference>
<comment type="catalytic activity">
    <reaction evidence="1">
        <text>(4aS,6R)-4a-hydroxy-L-erythro-5,6,7,8-tetrahydrobiopterin = (6R)-L-erythro-6,7-dihydrobiopterin + H2O</text>
        <dbReference type="Rhea" id="RHEA:11920"/>
        <dbReference type="ChEBI" id="CHEBI:15377"/>
        <dbReference type="ChEBI" id="CHEBI:15642"/>
        <dbReference type="ChEBI" id="CHEBI:43120"/>
        <dbReference type="EC" id="4.2.1.96"/>
    </reaction>
</comment>